<evidence type="ECO:0000259" key="4">
    <source>
        <dbReference type="PROSITE" id="PS50041"/>
    </source>
</evidence>
<dbReference type="Proteomes" id="UP000596742">
    <property type="component" value="Unassembled WGS sequence"/>
</dbReference>
<accession>A0A8B6BSW2</accession>
<keyword evidence="3" id="KW-0732">Signal</keyword>
<evidence type="ECO:0000259" key="5">
    <source>
        <dbReference type="PROSITE" id="PS50060"/>
    </source>
</evidence>
<dbReference type="CDD" id="cd06263">
    <property type="entry name" value="MAM"/>
    <property type="match status" value="2"/>
</dbReference>
<dbReference type="InterPro" id="IPR016186">
    <property type="entry name" value="C-type_lectin-like/link_sf"/>
</dbReference>
<evidence type="ECO:0000256" key="2">
    <source>
        <dbReference type="SAM" id="Coils"/>
    </source>
</evidence>
<dbReference type="SMART" id="SM00137">
    <property type="entry name" value="MAM"/>
    <property type="match status" value="2"/>
</dbReference>
<name>A0A8B6BSW2_MYTGA</name>
<dbReference type="InterPro" id="IPR013320">
    <property type="entry name" value="ConA-like_dom_sf"/>
</dbReference>
<dbReference type="PROSITE" id="PS50041">
    <property type="entry name" value="C_TYPE_LECTIN_2"/>
    <property type="match status" value="1"/>
</dbReference>
<protein>
    <submittedName>
        <fullName evidence="6">Uncharacterized protein</fullName>
    </submittedName>
</protein>
<dbReference type="Gene3D" id="2.60.120.200">
    <property type="match status" value="2"/>
</dbReference>
<gene>
    <name evidence="6" type="ORF">MGAL_10B004771</name>
</gene>
<dbReference type="SMART" id="SM00034">
    <property type="entry name" value="CLECT"/>
    <property type="match status" value="2"/>
</dbReference>
<sequence length="719" mass="81618">MMIPYRIWAFVICILSESYGQQFTPGCSFYNGKCIYNVQLGNVESCHGGNAQPEPNVRDLSGACTCNDVTKASVDLNNLQTRVDKLHKSMTDFKNQLNNVSPKTNSYQGQPDGENQKYLDILDKLHTKEDILNRTNEEVTRVLQTASTEIKGLREKLKNTTGELATCQVSMVGTHTSQKAPVADFTTFYCSFQQTDLCRFTQDRDDNTDWTRQSSSISTQSGPKTDHSYGNGYGYYMALKTINTPKSSAGKTISRLTSPTFKPASNYCLRFWYTMFGKDVDTLNVYAKVNGGRGYPIYTRTGNVDPYWHFAQIDIGPEYTKSSFQITFEGSYHAYKVHHYTNSHYTYIYYNDDGNIAIDDFYIYNTTCNSLPAVPVDSLLRRFGNETTYYTFHKTPATWYDAQVTCRKENPRSSLAAIQSASEQLFLVNFINSNLGYYMALRATSPVHSSAGRTTSRLISPTFNPAPNYCVRFWYTMYGKDVKTLNVYAQVHGGLGYPVFTHTGNVDNQWHMAEISLNKEYTADMFQIVFEATHDAYHINRYSGGRYHYENHNQYGNIAVDDVYVYNTTCQNVPKYPAGAFVRTIGSQTSYYTFHGTAATWYDAVETCKRENIHSNLATVVDPAEQNYLVKLIQSDVSLTAAGQHGFFINGNDYDSENRYEWTASGFPESLNYTNWHVGQPNNVGDNQDCLLMQYPESNYEWGDVSCSEKHSFICETVL</sequence>
<dbReference type="OrthoDB" id="441660at2759"/>
<dbReference type="PANTHER" id="PTHR23282">
    <property type="entry name" value="APICAL ENDOSOMAL GLYCOPROTEIN PRECURSOR"/>
    <property type="match status" value="1"/>
</dbReference>
<dbReference type="Gene3D" id="3.10.100.10">
    <property type="entry name" value="Mannose-Binding Protein A, subunit A"/>
    <property type="match status" value="1"/>
</dbReference>
<keyword evidence="1" id="KW-1015">Disulfide bond</keyword>
<dbReference type="EMBL" id="UYJE01000635">
    <property type="protein sequence ID" value="VDH94709.1"/>
    <property type="molecule type" value="Genomic_DNA"/>
</dbReference>
<dbReference type="SUPFAM" id="SSF56436">
    <property type="entry name" value="C-type lectin-like"/>
    <property type="match status" value="2"/>
</dbReference>
<dbReference type="InterPro" id="IPR018378">
    <property type="entry name" value="C-type_lectin_CS"/>
</dbReference>
<dbReference type="InterPro" id="IPR016187">
    <property type="entry name" value="CTDL_fold"/>
</dbReference>
<dbReference type="Pfam" id="PF00629">
    <property type="entry name" value="MAM"/>
    <property type="match status" value="2"/>
</dbReference>
<feature type="signal peptide" evidence="3">
    <location>
        <begin position="1"/>
        <end position="20"/>
    </location>
</feature>
<feature type="chain" id="PRO_5032801635" evidence="3">
    <location>
        <begin position="21"/>
        <end position="719"/>
    </location>
</feature>
<dbReference type="AlphaFoldDB" id="A0A8B6BSW2"/>
<evidence type="ECO:0000256" key="3">
    <source>
        <dbReference type="SAM" id="SignalP"/>
    </source>
</evidence>
<feature type="domain" description="C-type lectin" evidence="4">
    <location>
        <begin position="592"/>
        <end position="716"/>
    </location>
</feature>
<feature type="domain" description="MAM" evidence="5">
    <location>
        <begin position="436"/>
        <end position="572"/>
    </location>
</feature>
<dbReference type="SUPFAM" id="SSF49899">
    <property type="entry name" value="Concanavalin A-like lectins/glucanases"/>
    <property type="match status" value="2"/>
</dbReference>
<feature type="coiled-coil region" evidence="2">
    <location>
        <begin position="136"/>
        <end position="163"/>
    </location>
</feature>
<dbReference type="CDD" id="cd00037">
    <property type="entry name" value="CLECT"/>
    <property type="match status" value="2"/>
</dbReference>
<dbReference type="PANTHER" id="PTHR23282:SF101">
    <property type="entry name" value="MAM DOMAIN-CONTAINING PROTEIN"/>
    <property type="match status" value="1"/>
</dbReference>
<dbReference type="PROSITE" id="PS50060">
    <property type="entry name" value="MAM_2"/>
    <property type="match status" value="2"/>
</dbReference>
<feature type="domain" description="MAM" evidence="5">
    <location>
        <begin position="188"/>
        <end position="370"/>
    </location>
</feature>
<organism evidence="6 7">
    <name type="scientific">Mytilus galloprovincialis</name>
    <name type="common">Mediterranean mussel</name>
    <dbReference type="NCBI Taxonomy" id="29158"/>
    <lineage>
        <taxon>Eukaryota</taxon>
        <taxon>Metazoa</taxon>
        <taxon>Spiralia</taxon>
        <taxon>Lophotrochozoa</taxon>
        <taxon>Mollusca</taxon>
        <taxon>Bivalvia</taxon>
        <taxon>Autobranchia</taxon>
        <taxon>Pteriomorphia</taxon>
        <taxon>Mytilida</taxon>
        <taxon>Mytiloidea</taxon>
        <taxon>Mytilidae</taxon>
        <taxon>Mytilinae</taxon>
        <taxon>Mytilus</taxon>
    </lineage>
</organism>
<dbReference type="InterPro" id="IPR001304">
    <property type="entry name" value="C-type_lectin-like"/>
</dbReference>
<dbReference type="InterPro" id="IPR000998">
    <property type="entry name" value="MAM_dom"/>
</dbReference>
<evidence type="ECO:0000256" key="1">
    <source>
        <dbReference type="ARBA" id="ARBA00023157"/>
    </source>
</evidence>
<dbReference type="PROSITE" id="PS00615">
    <property type="entry name" value="C_TYPE_LECTIN_1"/>
    <property type="match status" value="1"/>
</dbReference>
<keyword evidence="2" id="KW-0175">Coiled coil</keyword>
<proteinExistence type="predicted"/>
<dbReference type="GO" id="GO:0016020">
    <property type="term" value="C:membrane"/>
    <property type="evidence" value="ECO:0007669"/>
    <property type="project" value="InterPro"/>
</dbReference>
<reference evidence="6" key="1">
    <citation type="submission" date="2018-11" db="EMBL/GenBank/DDBJ databases">
        <authorList>
            <person name="Alioto T."/>
            <person name="Alioto T."/>
        </authorList>
    </citation>
    <scope>NUCLEOTIDE SEQUENCE</scope>
</reference>
<keyword evidence="7" id="KW-1185">Reference proteome</keyword>
<dbReference type="InterPro" id="IPR051560">
    <property type="entry name" value="MAM_domain-containing"/>
</dbReference>
<comment type="caution">
    <text evidence="6">The sequence shown here is derived from an EMBL/GenBank/DDBJ whole genome shotgun (WGS) entry which is preliminary data.</text>
</comment>
<evidence type="ECO:0000313" key="7">
    <source>
        <dbReference type="Proteomes" id="UP000596742"/>
    </source>
</evidence>
<evidence type="ECO:0000313" key="6">
    <source>
        <dbReference type="EMBL" id="VDH94709.1"/>
    </source>
</evidence>
<dbReference type="Pfam" id="PF00059">
    <property type="entry name" value="Lectin_C"/>
    <property type="match status" value="1"/>
</dbReference>